<organism evidence="1">
    <name type="scientific">marine sediment metagenome</name>
    <dbReference type="NCBI Taxonomy" id="412755"/>
    <lineage>
        <taxon>unclassified sequences</taxon>
        <taxon>metagenomes</taxon>
        <taxon>ecological metagenomes</taxon>
    </lineage>
</organism>
<evidence type="ECO:0000313" key="1">
    <source>
        <dbReference type="EMBL" id="GAH93706.1"/>
    </source>
</evidence>
<reference evidence="1" key="1">
    <citation type="journal article" date="2014" name="Front. Microbiol.">
        <title>High frequency of phylogenetically diverse reductive dehalogenase-homologous genes in deep subseafloor sedimentary metagenomes.</title>
        <authorList>
            <person name="Kawai M."/>
            <person name="Futagami T."/>
            <person name="Toyoda A."/>
            <person name="Takaki Y."/>
            <person name="Nishi S."/>
            <person name="Hori S."/>
            <person name="Arai W."/>
            <person name="Tsubouchi T."/>
            <person name="Morono Y."/>
            <person name="Uchiyama I."/>
            <person name="Ito T."/>
            <person name="Fujiyama A."/>
            <person name="Inagaki F."/>
            <person name="Takami H."/>
        </authorList>
    </citation>
    <scope>NUCLEOTIDE SEQUENCE</scope>
    <source>
        <strain evidence="1">Expedition CK06-06</strain>
    </source>
</reference>
<sequence>NLNPKLRPPRQITQKYFNIGEYTEVELADVLIWALLMLIGEVGSDKG</sequence>
<dbReference type="AlphaFoldDB" id="X1JG54"/>
<gene>
    <name evidence="1" type="ORF">S06H3_03711</name>
</gene>
<accession>X1JG54</accession>
<dbReference type="EMBL" id="BARV01001237">
    <property type="protein sequence ID" value="GAH93706.1"/>
    <property type="molecule type" value="Genomic_DNA"/>
</dbReference>
<comment type="caution">
    <text evidence="1">The sequence shown here is derived from an EMBL/GenBank/DDBJ whole genome shotgun (WGS) entry which is preliminary data.</text>
</comment>
<feature type="non-terminal residue" evidence="1">
    <location>
        <position position="1"/>
    </location>
</feature>
<protein>
    <submittedName>
        <fullName evidence="1">Uncharacterized protein</fullName>
    </submittedName>
</protein>
<proteinExistence type="predicted"/>
<name>X1JG54_9ZZZZ</name>